<comment type="subcellular location">
    <subcellularLocation>
        <location evidence="1">Cytoplasm</location>
        <location evidence="1">Cytoskeleton</location>
    </subcellularLocation>
</comment>
<dbReference type="PROSITE" id="PS50067">
    <property type="entry name" value="KINESIN_MOTOR_2"/>
    <property type="match status" value="1"/>
</dbReference>
<evidence type="ECO:0000256" key="2">
    <source>
        <dbReference type="ARBA" id="ARBA00022741"/>
    </source>
</evidence>
<dbReference type="InterPro" id="IPR036961">
    <property type="entry name" value="Kinesin_motor_dom_sf"/>
</dbReference>
<keyword evidence="8" id="KW-1185">Reference proteome</keyword>
<dbReference type="GO" id="GO:0005524">
    <property type="term" value="F:ATP binding"/>
    <property type="evidence" value="ECO:0007669"/>
    <property type="project" value="UniProtKB-KW"/>
</dbReference>
<sequence length="186" mass="22331">MRTGSSKWKLHRRDIIDHLAPMQYLPNYENTITVYRVEKEQSRSIEKISKFEKEMGCILEANRNLQEDCHRERLLRKKYYNMVEELKGKIRVFCRIRPPSKSEKINNEIIAKCSDPYTISLETLKGHKEFQFDRVFTQEDTQEEIFADTQVFTCFWVSCQTNVLLLTVPRRVLSSNHEKYLLRYEL</sequence>
<dbReference type="SUPFAM" id="SSF52540">
    <property type="entry name" value="P-loop containing nucleoside triphosphate hydrolases"/>
    <property type="match status" value="1"/>
</dbReference>
<dbReference type="Pfam" id="PF16796">
    <property type="entry name" value="Microtub_bd"/>
    <property type="match status" value="1"/>
</dbReference>
<feature type="domain" description="Kinesin motor" evidence="6">
    <location>
        <begin position="89"/>
        <end position="149"/>
    </location>
</feature>
<dbReference type="GO" id="GO:0007018">
    <property type="term" value="P:microtubule-based movement"/>
    <property type="evidence" value="ECO:0007669"/>
    <property type="project" value="InterPro"/>
</dbReference>
<protein>
    <submittedName>
        <fullName evidence="7">Kinesin-like calmodulin-binding protein</fullName>
    </submittedName>
</protein>
<dbReference type="GO" id="GO:0003777">
    <property type="term" value="F:microtubule motor activity"/>
    <property type="evidence" value="ECO:0007669"/>
    <property type="project" value="InterPro"/>
</dbReference>
<dbReference type="InterPro" id="IPR027417">
    <property type="entry name" value="P-loop_NTPase"/>
</dbReference>
<evidence type="ECO:0000256" key="5">
    <source>
        <dbReference type="PROSITE-ProRule" id="PRU00283"/>
    </source>
</evidence>
<reference evidence="7 8" key="1">
    <citation type="journal article" date="2016" name="Genome Biol. Evol.">
        <title>Gene Family Evolution Reflects Adaptation to Soil Environmental Stressors in the Genome of the Collembolan Orchesella cincta.</title>
        <authorList>
            <person name="Faddeeva-Vakhrusheva A."/>
            <person name="Derks M.F."/>
            <person name="Anvar S.Y."/>
            <person name="Agamennone V."/>
            <person name="Suring W."/>
            <person name="Smit S."/>
            <person name="van Straalen N.M."/>
            <person name="Roelofs D."/>
        </authorList>
    </citation>
    <scope>NUCLEOTIDE SEQUENCE [LARGE SCALE GENOMIC DNA]</scope>
    <source>
        <tissue evidence="7">Mixed pool</tissue>
    </source>
</reference>
<proteinExistence type="inferred from homology"/>
<dbReference type="Proteomes" id="UP000094527">
    <property type="component" value="Unassembled WGS sequence"/>
</dbReference>
<dbReference type="Gene3D" id="3.40.850.10">
    <property type="entry name" value="Kinesin motor domain"/>
    <property type="match status" value="1"/>
</dbReference>
<name>A0A1D2NAF2_ORCCI</name>
<keyword evidence="4" id="KW-0963">Cytoplasm</keyword>
<dbReference type="InterPro" id="IPR001752">
    <property type="entry name" value="Kinesin_motor_dom"/>
</dbReference>
<dbReference type="PANTHER" id="PTHR47972">
    <property type="entry name" value="KINESIN-LIKE PROTEIN KLP-3"/>
    <property type="match status" value="1"/>
</dbReference>
<dbReference type="GO" id="GO:0008017">
    <property type="term" value="F:microtubule binding"/>
    <property type="evidence" value="ECO:0007669"/>
    <property type="project" value="InterPro"/>
</dbReference>
<comment type="caution">
    <text evidence="7">The sequence shown here is derived from an EMBL/GenBank/DDBJ whole genome shotgun (WGS) entry which is preliminary data.</text>
</comment>
<evidence type="ECO:0000259" key="6">
    <source>
        <dbReference type="PROSITE" id="PS50067"/>
    </source>
</evidence>
<gene>
    <name evidence="7" type="ORF">Ocin01_04439</name>
</gene>
<evidence type="ECO:0000256" key="3">
    <source>
        <dbReference type="ARBA" id="ARBA00022840"/>
    </source>
</evidence>
<dbReference type="STRING" id="48709.A0A1D2NAF2"/>
<dbReference type="InterPro" id="IPR031852">
    <property type="entry name" value="Vik1/Cik1_MT-bd"/>
</dbReference>
<comment type="similarity">
    <text evidence="5">Belongs to the TRAFAC class myosin-kinesin ATPase superfamily. Kinesin family.</text>
</comment>
<evidence type="ECO:0000313" key="8">
    <source>
        <dbReference type="Proteomes" id="UP000094527"/>
    </source>
</evidence>
<evidence type="ECO:0000256" key="1">
    <source>
        <dbReference type="ARBA" id="ARBA00004245"/>
    </source>
</evidence>
<dbReference type="InterPro" id="IPR027640">
    <property type="entry name" value="Kinesin-like_fam"/>
</dbReference>
<dbReference type="OrthoDB" id="3176171at2759"/>
<dbReference type="PANTHER" id="PTHR47972:SF16">
    <property type="entry name" value="KINESIN-LIKE PROTEIN"/>
    <property type="match status" value="1"/>
</dbReference>
<evidence type="ECO:0000256" key="4">
    <source>
        <dbReference type="ARBA" id="ARBA00023212"/>
    </source>
</evidence>
<keyword evidence="3" id="KW-0067">ATP-binding</keyword>
<accession>A0A1D2NAF2</accession>
<evidence type="ECO:0000313" key="7">
    <source>
        <dbReference type="EMBL" id="ODN02238.1"/>
    </source>
</evidence>
<organism evidence="7 8">
    <name type="scientific">Orchesella cincta</name>
    <name type="common">Springtail</name>
    <name type="synonym">Podura cincta</name>
    <dbReference type="NCBI Taxonomy" id="48709"/>
    <lineage>
        <taxon>Eukaryota</taxon>
        <taxon>Metazoa</taxon>
        <taxon>Ecdysozoa</taxon>
        <taxon>Arthropoda</taxon>
        <taxon>Hexapoda</taxon>
        <taxon>Collembola</taxon>
        <taxon>Entomobryomorpha</taxon>
        <taxon>Entomobryoidea</taxon>
        <taxon>Orchesellidae</taxon>
        <taxon>Orchesellinae</taxon>
        <taxon>Orchesella</taxon>
    </lineage>
</organism>
<keyword evidence="2" id="KW-0547">Nucleotide-binding</keyword>
<keyword evidence="4" id="KW-0206">Cytoskeleton</keyword>
<dbReference type="AlphaFoldDB" id="A0A1D2NAF2"/>
<dbReference type="EMBL" id="LJIJ01000119">
    <property type="protein sequence ID" value="ODN02238.1"/>
    <property type="molecule type" value="Genomic_DNA"/>
</dbReference>
<comment type="caution">
    <text evidence="5">Lacks conserved residue(s) required for the propagation of feature annotation.</text>
</comment>
<dbReference type="GO" id="GO:0015630">
    <property type="term" value="C:microtubule cytoskeleton"/>
    <property type="evidence" value="ECO:0007669"/>
    <property type="project" value="UniProtKB-ARBA"/>
</dbReference>